<accession>A0AAD6MN40</accession>
<feature type="region of interest" description="Disordered" evidence="1">
    <location>
        <begin position="1"/>
        <end position="23"/>
    </location>
</feature>
<evidence type="ECO:0000313" key="3">
    <source>
        <dbReference type="EMBL" id="KAJ6988609.1"/>
    </source>
</evidence>
<reference evidence="3" key="1">
    <citation type="journal article" date="2023" name="Mol. Ecol. Resour.">
        <title>Chromosome-level genome assembly of a triploid poplar Populus alba 'Berolinensis'.</title>
        <authorList>
            <person name="Chen S."/>
            <person name="Yu Y."/>
            <person name="Wang X."/>
            <person name="Wang S."/>
            <person name="Zhang T."/>
            <person name="Zhou Y."/>
            <person name="He R."/>
            <person name="Meng N."/>
            <person name="Wang Y."/>
            <person name="Liu W."/>
            <person name="Liu Z."/>
            <person name="Liu J."/>
            <person name="Guo Q."/>
            <person name="Huang H."/>
            <person name="Sederoff R.R."/>
            <person name="Wang G."/>
            <person name="Qu G."/>
            <person name="Chen S."/>
        </authorList>
    </citation>
    <scope>NUCLEOTIDE SEQUENCE</scope>
    <source>
        <strain evidence="3">SC-2020</strain>
    </source>
</reference>
<organism evidence="3 4">
    <name type="scientific">Populus alba x Populus x berolinensis</name>
    <dbReference type="NCBI Taxonomy" id="444605"/>
    <lineage>
        <taxon>Eukaryota</taxon>
        <taxon>Viridiplantae</taxon>
        <taxon>Streptophyta</taxon>
        <taxon>Embryophyta</taxon>
        <taxon>Tracheophyta</taxon>
        <taxon>Spermatophyta</taxon>
        <taxon>Magnoliopsida</taxon>
        <taxon>eudicotyledons</taxon>
        <taxon>Gunneridae</taxon>
        <taxon>Pentapetalae</taxon>
        <taxon>rosids</taxon>
        <taxon>fabids</taxon>
        <taxon>Malpighiales</taxon>
        <taxon>Salicaceae</taxon>
        <taxon>Saliceae</taxon>
        <taxon>Populus</taxon>
    </lineage>
</organism>
<evidence type="ECO:0000313" key="2">
    <source>
        <dbReference type="EMBL" id="KAJ6988600.1"/>
    </source>
</evidence>
<name>A0AAD6MN40_9ROSI</name>
<comment type="caution">
    <text evidence="3">The sequence shown here is derived from an EMBL/GenBank/DDBJ whole genome shotgun (WGS) entry which is preliminary data.</text>
</comment>
<evidence type="ECO:0000256" key="1">
    <source>
        <dbReference type="SAM" id="MobiDB-lite"/>
    </source>
</evidence>
<dbReference type="EMBL" id="JAQIZT010000008">
    <property type="protein sequence ID" value="KAJ6988609.1"/>
    <property type="molecule type" value="Genomic_DNA"/>
</dbReference>
<protein>
    <submittedName>
        <fullName evidence="3">Uncharacterized protein</fullName>
    </submittedName>
</protein>
<dbReference type="AlphaFoldDB" id="A0AAD6MN40"/>
<proteinExistence type="predicted"/>
<sequence length="23" mass="2445">MNHLLLKDQGSTGLVEMGKGMGK</sequence>
<evidence type="ECO:0000313" key="4">
    <source>
        <dbReference type="Proteomes" id="UP001164929"/>
    </source>
</evidence>
<dbReference type="Proteomes" id="UP001164929">
    <property type="component" value="Chromosome 8"/>
</dbReference>
<dbReference type="EMBL" id="JAQIZT010000008">
    <property type="protein sequence ID" value="KAJ6988600.1"/>
    <property type="molecule type" value="Genomic_DNA"/>
</dbReference>
<gene>
    <name evidence="2" type="ORF">NC653_021499</name>
    <name evidence="3" type="ORF">NC653_021508</name>
</gene>
<keyword evidence="4" id="KW-1185">Reference proteome</keyword>